<dbReference type="EMBL" id="CP086719">
    <property type="protein sequence ID" value="WOO84427.1"/>
    <property type="molecule type" value="Genomic_DNA"/>
</dbReference>
<evidence type="ECO:0000256" key="2">
    <source>
        <dbReference type="SAM" id="MobiDB-lite"/>
    </source>
</evidence>
<name>A0AAF0YDJ8_9TREE</name>
<reference evidence="4" key="1">
    <citation type="submission" date="2023-10" db="EMBL/GenBank/DDBJ databases">
        <authorList>
            <person name="Noh H."/>
        </authorList>
    </citation>
    <scope>NUCLEOTIDE SEQUENCE</scope>
    <source>
        <strain evidence="4">DUCC4014</strain>
    </source>
</reference>
<feature type="compositionally biased region" description="Low complexity" evidence="2">
    <location>
        <begin position="1"/>
        <end position="16"/>
    </location>
</feature>
<dbReference type="GeneID" id="87811116"/>
<dbReference type="GO" id="GO:0005739">
    <property type="term" value="C:mitochondrion"/>
    <property type="evidence" value="ECO:0007669"/>
    <property type="project" value="TreeGrafter"/>
</dbReference>
<dbReference type="PANTHER" id="PTHR11695">
    <property type="entry name" value="ALCOHOL DEHYDROGENASE RELATED"/>
    <property type="match status" value="1"/>
</dbReference>
<gene>
    <name evidence="4" type="primary">SPBC16A3.02c</name>
    <name evidence="4" type="ORF">LOC62_06G007946</name>
</gene>
<evidence type="ECO:0000256" key="1">
    <source>
        <dbReference type="ARBA" id="ARBA00023002"/>
    </source>
</evidence>
<dbReference type="GO" id="GO:0008270">
    <property type="term" value="F:zinc ion binding"/>
    <property type="evidence" value="ECO:0007669"/>
    <property type="project" value="InterPro"/>
</dbReference>
<dbReference type="PANTHER" id="PTHR11695:SF294">
    <property type="entry name" value="RETICULON-4-INTERACTING PROTEIN 1, MITOCHONDRIAL"/>
    <property type="match status" value="1"/>
</dbReference>
<keyword evidence="5" id="KW-1185">Reference proteome</keyword>
<proteinExistence type="predicted"/>
<accession>A0AAF0YDJ8</accession>
<dbReference type="InterPro" id="IPR011032">
    <property type="entry name" value="GroES-like_sf"/>
</dbReference>
<dbReference type="GO" id="GO:0016491">
    <property type="term" value="F:oxidoreductase activity"/>
    <property type="evidence" value="ECO:0007669"/>
    <property type="project" value="UniProtKB-KW"/>
</dbReference>
<dbReference type="AlphaFoldDB" id="A0AAF0YDJ8"/>
<keyword evidence="1" id="KW-0560">Oxidoreductase</keyword>
<feature type="domain" description="Enoyl reductase (ER)" evidence="3">
    <location>
        <begin position="43"/>
        <end position="379"/>
    </location>
</feature>
<evidence type="ECO:0000313" key="5">
    <source>
        <dbReference type="Proteomes" id="UP000827549"/>
    </source>
</evidence>
<dbReference type="CDD" id="cd08267">
    <property type="entry name" value="MDR1"/>
    <property type="match status" value="1"/>
</dbReference>
<dbReference type="RefSeq" id="XP_062630453.1">
    <property type="nucleotide sequence ID" value="XM_062774469.1"/>
</dbReference>
<evidence type="ECO:0000313" key="4">
    <source>
        <dbReference type="EMBL" id="WOO84427.1"/>
    </source>
</evidence>
<dbReference type="InterPro" id="IPR002364">
    <property type="entry name" value="Quin_OxRdtase/zeta-crystal_CS"/>
</dbReference>
<sequence>MSSTPSASVTATMTTSAPPPTARAWEWTARGMAWDVLRLNPARPVPTLPPPTPLPSDIDPAEEWLLIKVAFASLNAGAIFQMNLVPSVARAANGVPEMDLSGTVVDTWRGDATTTPRFAKGDGVYAMLPAGYTLPTGSGALAEFVRVPARFAVLKPPHVSFSDAAAVGIATLTAHEMIRSTTLNPGDRVLVNAASGGIGTMVVQMARAAVGKEGFVVGVCSGKNAAMVRDIGADEVVDYTQHPNVGAHLAATYGPFDAAFDTLGHQALYLASPTFLAPQADYVSVGIKPPTFYVPDFLCAVLQMKLNEWWPTSRWLGGVGRKWVAVAMMSPTLPDREAAVYALAAGDIRVVRDSVWAFEDADKAYKHLGGLHARGKVLVKVDPTYKDDE</sequence>
<dbReference type="Pfam" id="PF13602">
    <property type="entry name" value="ADH_zinc_N_2"/>
    <property type="match status" value="1"/>
</dbReference>
<dbReference type="InterPro" id="IPR050700">
    <property type="entry name" value="YIM1/Zinc_Alcohol_DH_Fams"/>
</dbReference>
<dbReference type="InterPro" id="IPR020843">
    <property type="entry name" value="ER"/>
</dbReference>
<feature type="region of interest" description="Disordered" evidence="2">
    <location>
        <begin position="1"/>
        <end position="22"/>
    </location>
</feature>
<dbReference type="SUPFAM" id="SSF51735">
    <property type="entry name" value="NAD(P)-binding Rossmann-fold domains"/>
    <property type="match status" value="1"/>
</dbReference>
<dbReference type="Gene3D" id="3.90.180.10">
    <property type="entry name" value="Medium-chain alcohol dehydrogenases, catalytic domain"/>
    <property type="match status" value="1"/>
</dbReference>
<dbReference type="SUPFAM" id="SSF50129">
    <property type="entry name" value="GroES-like"/>
    <property type="match status" value="1"/>
</dbReference>
<dbReference type="Proteomes" id="UP000827549">
    <property type="component" value="Chromosome 6"/>
</dbReference>
<dbReference type="SMART" id="SM00829">
    <property type="entry name" value="PKS_ER"/>
    <property type="match status" value="1"/>
</dbReference>
<dbReference type="PROSITE" id="PS01162">
    <property type="entry name" value="QOR_ZETA_CRYSTAL"/>
    <property type="match status" value="1"/>
</dbReference>
<organism evidence="4 5">
    <name type="scientific">Vanrija pseudolonga</name>
    <dbReference type="NCBI Taxonomy" id="143232"/>
    <lineage>
        <taxon>Eukaryota</taxon>
        <taxon>Fungi</taxon>
        <taxon>Dikarya</taxon>
        <taxon>Basidiomycota</taxon>
        <taxon>Agaricomycotina</taxon>
        <taxon>Tremellomycetes</taxon>
        <taxon>Trichosporonales</taxon>
        <taxon>Trichosporonaceae</taxon>
        <taxon>Vanrija</taxon>
    </lineage>
</organism>
<dbReference type="InterPro" id="IPR036291">
    <property type="entry name" value="NAD(P)-bd_dom_sf"/>
</dbReference>
<dbReference type="Gene3D" id="3.40.50.720">
    <property type="entry name" value="NAD(P)-binding Rossmann-like Domain"/>
    <property type="match status" value="1"/>
</dbReference>
<protein>
    <submittedName>
        <fullName evidence="4">Zinc-type alcohol dehydrogenase-like protein</fullName>
    </submittedName>
</protein>
<evidence type="ECO:0000259" key="3">
    <source>
        <dbReference type="SMART" id="SM00829"/>
    </source>
</evidence>